<name>A0A0F9AA33_9ZZZZ</name>
<dbReference type="AlphaFoldDB" id="A0A0F9AA33"/>
<sequence>MTERKTIKKLAKALEGVARYLTEAEPSETFDHTCYEAAARLRELDGEPIVSYPDNITTLWLEMISDVKHSARAKGETSPIHNLTSVESILKWWEEEIRPTIVLQLREPNKPQEAT</sequence>
<protein>
    <submittedName>
        <fullName evidence="1">Uncharacterized protein</fullName>
    </submittedName>
</protein>
<proteinExistence type="predicted"/>
<accession>A0A0F9AA33</accession>
<evidence type="ECO:0000313" key="1">
    <source>
        <dbReference type="EMBL" id="KKK95050.1"/>
    </source>
</evidence>
<organism evidence="1">
    <name type="scientific">marine sediment metagenome</name>
    <dbReference type="NCBI Taxonomy" id="412755"/>
    <lineage>
        <taxon>unclassified sequences</taxon>
        <taxon>metagenomes</taxon>
        <taxon>ecological metagenomes</taxon>
    </lineage>
</organism>
<dbReference type="EMBL" id="LAZR01047083">
    <property type="protein sequence ID" value="KKK95050.1"/>
    <property type="molecule type" value="Genomic_DNA"/>
</dbReference>
<reference evidence="1" key="1">
    <citation type="journal article" date="2015" name="Nature">
        <title>Complex archaea that bridge the gap between prokaryotes and eukaryotes.</title>
        <authorList>
            <person name="Spang A."/>
            <person name="Saw J.H."/>
            <person name="Jorgensen S.L."/>
            <person name="Zaremba-Niedzwiedzka K."/>
            <person name="Martijn J."/>
            <person name="Lind A.E."/>
            <person name="van Eijk R."/>
            <person name="Schleper C."/>
            <person name="Guy L."/>
            <person name="Ettema T.J."/>
        </authorList>
    </citation>
    <scope>NUCLEOTIDE SEQUENCE</scope>
</reference>
<comment type="caution">
    <text evidence="1">The sequence shown here is derived from an EMBL/GenBank/DDBJ whole genome shotgun (WGS) entry which is preliminary data.</text>
</comment>
<gene>
    <name evidence="1" type="ORF">LCGC14_2676710</name>
</gene>